<dbReference type="GeneID" id="1477136"/>
<dbReference type="PROSITE" id="PS51194">
    <property type="entry name" value="HELICASE_CTER"/>
    <property type="match status" value="1"/>
</dbReference>
<dbReference type="InterPro" id="IPR052511">
    <property type="entry name" value="ATP-dep_Helicase"/>
</dbReference>
<dbReference type="Pfam" id="PF08494">
    <property type="entry name" value="DEAD_assoc"/>
    <property type="match status" value="1"/>
</dbReference>
<proteinExistence type="inferred from homology"/>
<keyword evidence="5" id="KW-0067">ATP-binding</keyword>
<dbReference type="InterPro" id="IPR014001">
    <property type="entry name" value="Helicase_ATP-bd"/>
</dbReference>
<dbReference type="AlphaFoldDB" id="A0A832WLY0"/>
<name>A0A832WLY0_9EURY</name>
<sequence>MTEGFEALPDDVQRVVYSRFDEPTPPQRVAIPEIMDGKNVLVIAPTSSGKTETAVLPVFSMVRELDEPGIKALYITPLRALNRDILRRIRWWGEKLGLEVAVRHGDTPQSERRRQAEDPPDVLVTTPETLQAILPGKRMREHLSHVRHVIVDEVNELALDKRGVQLTLGLERLAEVAGDFQRIGLSAAVGSPDRVGKFLVGDRDVEVLEIEAERYLDVSVAHPTGPHEVKERLELIHELAKERDSVLVFTNTRQMAELLATRLKTEYDDIEVEIHHSSISREKRMEVEKRFKKGEIDVLVCTSSLELGIDIGHVDLVVQYGSPRQVTRLVQRVGRAGRRRKRAEGLVITSNPDDLAEAAVICRRALKGSLEPTEIPEGCLDVLAHQLVGLCLDGHQVTVDYALEVFRRAYPYRHLDAETLREVAEFLDDIEVLRVRGDRVYRTKDAWKYYYSNLSMIPDERHYRVVTESGGHVSVLDEPFVLEYLRPGIKFICAGRPWIVQDVDHDRYEVLVTPAEAVEGAIPSWVGEEIPVPYEVAREVGEGIGRAEAALEDGFTEAVEVAAETFGLGRREAKVLADLIRRQREHSAVPLPERPVIEDLGGTLVIHVYGGTNPNRTLEKVLGTLISGRLGTTVRTYSTPYKIVISAEKRAGLDADLLMECLETLPSDERGFHALTLRIVEKSEVFKRRLVHVLKRFGAIEPDADYRDVSPRRLLKAFKGTPPYYETVSEVERDLDTSVAFRLVKELEEKAEIVRVRDPSPFAEHVLEGLGEVGRVTSGLLAAQVETLKRDLERRKLWLGCPNCGWRGRRSVKTVKEEGLECPDCGATYLVAAKTEEGLEKLLKDSERARRVADLLESYGAKALEALAVPGVGPEAAAKVLRSTGGREPHFYRELLQERLRYLRTRRFWD</sequence>
<evidence type="ECO:0000256" key="5">
    <source>
        <dbReference type="ARBA" id="ARBA00022840"/>
    </source>
</evidence>
<evidence type="ECO:0000256" key="4">
    <source>
        <dbReference type="ARBA" id="ARBA00022806"/>
    </source>
</evidence>
<evidence type="ECO:0000259" key="10">
    <source>
        <dbReference type="PROSITE" id="PS51192"/>
    </source>
</evidence>
<dbReference type="Pfam" id="PF19306">
    <property type="entry name" value="WHD_Lhr"/>
    <property type="match status" value="1"/>
</dbReference>
<dbReference type="SUPFAM" id="SSF52540">
    <property type="entry name" value="P-loop containing nucleoside triphosphate hydrolases"/>
    <property type="match status" value="1"/>
</dbReference>
<dbReference type="Pfam" id="PF00270">
    <property type="entry name" value="DEAD"/>
    <property type="match status" value="1"/>
</dbReference>
<dbReference type="Gene3D" id="3.40.50.300">
    <property type="entry name" value="P-loop containing nucleotide triphosphate hydrolases"/>
    <property type="match status" value="2"/>
</dbReference>
<dbReference type="PANTHER" id="PTHR47962:SF5">
    <property type="entry name" value="ATP-DEPENDENT HELICASE LHR-RELATED"/>
    <property type="match status" value="1"/>
</dbReference>
<dbReference type="PANTHER" id="PTHR47962">
    <property type="entry name" value="ATP-DEPENDENT HELICASE LHR-RELATED-RELATED"/>
    <property type="match status" value="1"/>
</dbReference>
<dbReference type="GO" id="GO:0006281">
    <property type="term" value="P:DNA repair"/>
    <property type="evidence" value="ECO:0007669"/>
    <property type="project" value="UniProtKB-KW"/>
</dbReference>
<keyword evidence="1" id="KW-0547">Nucleotide-binding</keyword>
<dbReference type="PROSITE" id="PS51192">
    <property type="entry name" value="HELICASE_ATP_BIND_1"/>
    <property type="match status" value="1"/>
</dbReference>
<dbReference type="InterPro" id="IPR017170">
    <property type="entry name" value="Lhr-like"/>
</dbReference>
<evidence type="ECO:0000313" key="13">
    <source>
        <dbReference type="Proteomes" id="UP000619545"/>
    </source>
</evidence>
<dbReference type="OMA" id="YARTQSF"/>
<keyword evidence="6" id="KW-0238">DNA-binding</keyword>
<dbReference type="GO" id="GO:0005524">
    <property type="term" value="F:ATP binding"/>
    <property type="evidence" value="ECO:0007669"/>
    <property type="project" value="UniProtKB-KW"/>
</dbReference>
<feature type="domain" description="Helicase ATP-binding" evidence="10">
    <location>
        <begin position="31"/>
        <end position="207"/>
    </location>
</feature>
<dbReference type="SMART" id="SM00490">
    <property type="entry name" value="HELICc"/>
    <property type="match status" value="1"/>
</dbReference>
<accession>A0A832WLY0</accession>
<dbReference type="GO" id="GO:0003677">
    <property type="term" value="F:DNA binding"/>
    <property type="evidence" value="ECO:0007669"/>
    <property type="project" value="UniProtKB-KW"/>
</dbReference>
<dbReference type="Proteomes" id="UP000619545">
    <property type="component" value="Unassembled WGS sequence"/>
</dbReference>
<comment type="similarity">
    <text evidence="9">Belongs to the Lhr helicase family. Lhr-Core subfamily.</text>
</comment>
<dbReference type="EMBL" id="DUJS01000001">
    <property type="protein sequence ID" value="HII69667.1"/>
    <property type="molecule type" value="Genomic_DNA"/>
</dbReference>
<reference evidence="12" key="1">
    <citation type="journal article" date="2020" name="bioRxiv">
        <title>A rank-normalized archaeal taxonomy based on genome phylogeny resolves widespread incomplete and uneven classifications.</title>
        <authorList>
            <person name="Rinke C."/>
            <person name="Chuvochina M."/>
            <person name="Mussig A.J."/>
            <person name="Chaumeil P.-A."/>
            <person name="Waite D.W."/>
            <person name="Whitman W.B."/>
            <person name="Parks D.H."/>
            <person name="Hugenholtz P."/>
        </authorList>
    </citation>
    <scope>NUCLEOTIDE SEQUENCE</scope>
    <source>
        <strain evidence="12">UBA8853</strain>
    </source>
</reference>
<dbReference type="InterPro" id="IPR001650">
    <property type="entry name" value="Helicase_C-like"/>
</dbReference>
<gene>
    <name evidence="12" type="ORF">HA336_00350</name>
</gene>
<dbReference type="GO" id="GO:0004386">
    <property type="term" value="F:helicase activity"/>
    <property type="evidence" value="ECO:0007669"/>
    <property type="project" value="UniProtKB-KW"/>
</dbReference>
<keyword evidence="8" id="KW-0413">Isomerase</keyword>
<dbReference type="Pfam" id="PF00271">
    <property type="entry name" value="Helicase_C"/>
    <property type="match status" value="1"/>
</dbReference>
<evidence type="ECO:0000256" key="7">
    <source>
        <dbReference type="ARBA" id="ARBA00023204"/>
    </source>
</evidence>
<feature type="domain" description="Helicase C-terminal" evidence="11">
    <location>
        <begin position="228"/>
        <end position="381"/>
    </location>
</feature>
<evidence type="ECO:0000256" key="1">
    <source>
        <dbReference type="ARBA" id="ARBA00022741"/>
    </source>
</evidence>
<organism evidence="12 13">
    <name type="scientific">Methanopyrus kandleri</name>
    <dbReference type="NCBI Taxonomy" id="2320"/>
    <lineage>
        <taxon>Archaea</taxon>
        <taxon>Methanobacteriati</taxon>
        <taxon>Methanobacteriota</taxon>
        <taxon>Methanomada group</taxon>
        <taxon>Methanopyri</taxon>
        <taxon>Methanopyrales</taxon>
        <taxon>Methanopyraceae</taxon>
        <taxon>Methanopyrus</taxon>
    </lineage>
</organism>
<dbReference type="PIRSF" id="PIRSF037307">
    <property type="entry name" value="Lhr-like_helic_prd"/>
    <property type="match status" value="1"/>
</dbReference>
<evidence type="ECO:0000256" key="6">
    <source>
        <dbReference type="ARBA" id="ARBA00023125"/>
    </source>
</evidence>
<keyword evidence="7" id="KW-0234">DNA repair</keyword>
<evidence type="ECO:0000256" key="8">
    <source>
        <dbReference type="ARBA" id="ARBA00023235"/>
    </source>
</evidence>
<dbReference type="InterPro" id="IPR045628">
    <property type="entry name" value="Lhr_WH_dom"/>
</dbReference>
<dbReference type="GO" id="GO:0140097">
    <property type="term" value="F:catalytic activity, acting on DNA"/>
    <property type="evidence" value="ECO:0007669"/>
    <property type="project" value="UniProtKB-ARBA"/>
</dbReference>
<dbReference type="InterPro" id="IPR027417">
    <property type="entry name" value="P-loop_NTPase"/>
</dbReference>
<comment type="caution">
    <text evidence="12">The sequence shown here is derived from an EMBL/GenBank/DDBJ whole genome shotgun (WGS) entry which is preliminary data.</text>
</comment>
<evidence type="ECO:0000313" key="12">
    <source>
        <dbReference type="EMBL" id="HII69667.1"/>
    </source>
</evidence>
<keyword evidence="4 12" id="KW-0347">Helicase</keyword>
<dbReference type="SMART" id="SM00487">
    <property type="entry name" value="DEXDc"/>
    <property type="match status" value="1"/>
</dbReference>
<keyword evidence="2" id="KW-0227">DNA damage</keyword>
<evidence type="ECO:0000259" key="11">
    <source>
        <dbReference type="PROSITE" id="PS51194"/>
    </source>
</evidence>
<dbReference type="RefSeq" id="WP_011019403.1">
    <property type="nucleotide sequence ID" value="NZ_DUJS01000001.1"/>
</dbReference>
<dbReference type="InterPro" id="IPR013701">
    <property type="entry name" value="Lhr-like_DEAD/DEAH_assoc"/>
</dbReference>
<evidence type="ECO:0000256" key="2">
    <source>
        <dbReference type="ARBA" id="ARBA00022763"/>
    </source>
</evidence>
<protein>
    <submittedName>
        <fullName evidence="12">DEAD/DEAH box helicase</fullName>
    </submittedName>
</protein>
<keyword evidence="3" id="KW-0378">Hydrolase</keyword>
<dbReference type="InterPro" id="IPR011545">
    <property type="entry name" value="DEAD/DEAH_box_helicase_dom"/>
</dbReference>
<evidence type="ECO:0000256" key="3">
    <source>
        <dbReference type="ARBA" id="ARBA00022801"/>
    </source>
</evidence>
<evidence type="ECO:0000256" key="9">
    <source>
        <dbReference type="ARBA" id="ARBA00093467"/>
    </source>
</evidence>
<dbReference type="GO" id="GO:0016887">
    <property type="term" value="F:ATP hydrolysis activity"/>
    <property type="evidence" value="ECO:0007669"/>
    <property type="project" value="TreeGrafter"/>
</dbReference>